<organism evidence="9 10">
    <name type="scientific">Cystoisospora suis</name>
    <dbReference type="NCBI Taxonomy" id="483139"/>
    <lineage>
        <taxon>Eukaryota</taxon>
        <taxon>Sar</taxon>
        <taxon>Alveolata</taxon>
        <taxon>Apicomplexa</taxon>
        <taxon>Conoidasida</taxon>
        <taxon>Coccidia</taxon>
        <taxon>Eucoccidiorida</taxon>
        <taxon>Eimeriorina</taxon>
        <taxon>Sarcocystidae</taxon>
        <taxon>Cystoisospora</taxon>
    </lineage>
</organism>
<comment type="similarity">
    <text evidence="2 6">Belongs to the RRP36 family.</text>
</comment>
<keyword evidence="7" id="KW-0175">Coiled coil</keyword>
<dbReference type="AlphaFoldDB" id="A0A2C6JP06"/>
<protein>
    <recommendedName>
        <fullName evidence="6">rRNA biogenesis protein RRP36</fullName>
    </recommendedName>
</protein>
<keyword evidence="5 6" id="KW-0539">Nucleus</keyword>
<evidence type="ECO:0000313" key="9">
    <source>
        <dbReference type="EMBL" id="PHJ17811.1"/>
    </source>
</evidence>
<dbReference type="PANTHER" id="PTHR21738:SF0">
    <property type="entry name" value="RIBOSOMAL RNA PROCESSING PROTEIN 36 HOMOLOG"/>
    <property type="match status" value="1"/>
</dbReference>
<evidence type="ECO:0000256" key="7">
    <source>
        <dbReference type="SAM" id="Coils"/>
    </source>
</evidence>
<dbReference type="OrthoDB" id="331838at2759"/>
<dbReference type="GO" id="GO:0030686">
    <property type="term" value="C:90S preribosome"/>
    <property type="evidence" value="ECO:0007669"/>
    <property type="project" value="TreeGrafter"/>
</dbReference>
<comment type="subcellular location">
    <subcellularLocation>
        <location evidence="1 6">Nucleus</location>
        <location evidence="1 6">Nucleolus</location>
    </subcellularLocation>
</comment>
<comment type="subunit">
    <text evidence="6">Associates with 90S and pre-40S pre-ribosomal particles.</text>
</comment>
<keyword evidence="6" id="KW-0687">Ribonucleoprotein</keyword>
<dbReference type="VEuPathDB" id="ToxoDB:CSUI_008367"/>
<evidence type="ECO:0000256" key="6">
    <source>
        <dbReference type="RuleBase" id="RU368027"/>
    </source>
</evidence>
<dbReference type="GO" id="GO:0005730">
    <property type="term" value="C:nucleolus"/>
    <property type="evidence" value="ECO:0007669"/>
    <property type="project" value="UniProtKB-SubCell"/>
</dbReference>
<evidence type="ECO:0000256" key="5">
    <source>
        <dbReference type="ARBA" id="ARBA00023242"/>
    </source>
</evidence>
<name>A0A2C6JP06_9APIC</name>
<evidence type="ECO:0000313" key="10">
    <source>
        <dbReference type="Proteomes" id="UP000221165"/>
    </source>
</evidence>
<dbReference type="GeneID" id="94431712"/>
<feature type="compositionally biased region" description="Low complexity" evidence="8">
    <location>
        <begin position="57"/>
        <end position="66"/>
    </location>
</feature>
<dbReference type="EMBL" id="MIGC01004665">
    <property type="protein sequence ID" value="PHJ17811.1"/>
    <property type="molecule type" value="Genomic_DNA"/>
</dbReference>
<dbReference type="Proteomes" id="UP000221165">
    <property type="component" value="Unassembled WGS sequence"/>
</dbReference>
<evidence type="ECO:0000256" key="2">
    <source>
        <dbReference type="ARBA" id="ARBA00009418"/>
    </source>
</evidence>
<feature type="compositionally biased region" description="Basic residues" evidence="8">
    <location>
        <begin position="1"/>
        <end position="11"/>
    </location>
</feature>
<feature type="compositionally biased region" description="Acidic residues" evidence="8">
    <location>
        <begin position="133"/>
        <end position="150"/>
    </location>
</feature>
<keyword evidence="3 6" id="KW-0690">Ribosome biogenesis</keyword>
<dbReference type="GO" id="GO:0000462">
    <property type="term" value="P:maturation of SSU-rRNA from tricistronic rRNA transcript (SSU-rRNA, 5.8S rRNA, LSU-rRNA)"/>
    <property type="evidence" value="ECO:0007669"/>
    <property type="project" value="TreeGrafter"/>
</dbReference>
<dbReference type="InterPro" id="IPR009292">
    <property type="entry name" value="RRP36"/>
</dbReference>
<dbReference type="PANTHER" id="PTHR21738">
    <property type="entry name" value="RIBOSOMAL RNA PROCESSING PROTEIN 36 HOMOLOG"/>
    <property type="match status" value="1"/>
</dbReference>
<comment type="function">
    <text evidence="6">Component of the 90S pre-ribosome involved in the maturation of rRNAs. Required for early cleavages of the pre-RNAs in the 40S ribosomal subunit maturation pathway.</text>
</comment>
<feature type="region of interest" description="Disordered" evidence="8">
    <location>
        <begin position="1"/>
        <end position="199"/>
    </location>
</feature>
<evidence type="ECO:0000256" key="4">
    <source>
        <dbReference type="ARBA" id="ARBA00022552"/>
    </source>
</evidence>
<gene>
    <name evidence="9" type="ORF">CSUI_008367</name>
</gene>
<dbReference type="Pfam" id="PF06102">
    <property type="entry name" value="RRP36"/>
    <property type="match status" value="1"/>
</dbReference>
<proteinExistence type="inferred from homology"/>
<evidence type="ECO:0000256" key="3">
    <source>
        <dbReference type="ARBA" id="ARBA00022517"/>
    </source>
</evidence>
<comment type="caution">
    <text evidence="9">The sequence shown here is derived from an EMBL/GenBank/DDBJ whole genome shotgun (WGS) entry which is preliminary data.</text>
</comment>
<evidence type="ECO:0000256" key="1">
    <source>
        <dbReference type="ARBA" id="ARBA00004604"/>
    </source>
</evidence>
<dbReference type="RefSeq" id="XP_067919525.1">
    <property type="nucleotide sequence ID" value="XM_068068501.1"/>
</dbReference>
<feature type="compositionally biased region" description="Basic residues" evidence="8">
    <location>
        <begin position="72"/>
        <end position="85"/>
    </location>
</feature>
<reference evidence="9 10" key="1">
    <citation type="journal article" date="2017" name="Int. J. Parasitol.">
        <title>The genome of the protozoan parasite Cystoisospora suis and a reverse vaccinology approach to identify vaccine candidates.</title>
        <authorList>
            <person name="Palmieri N."/>
            <person name="Shrestha A."/>
            <person name="Ruttkowski B."/>
            <person name="Beck T."/>
            <person name="Vogl C."/>
            <person name="Tomley F."/>
            <person name="Blake D.P."/>
            <person name="Joachim A."/>
        </authorList>
    </citation>
    <scope>NUCLEOTIDE SEQUENCE [LARGE SCALE GENOMIC DNA]</scope>
    <source>
        <strain evidence="9 10">Wien I</strain>
    </source>
</reference>
<evidence type="ECO:0000256" key="8">
    <source>
        <dbReference type="SAM" id="MobiDB-lite"/>
    </source>
</evidence>
<keyword evidence="4 6" id="KW-0698">rRNA processing</keyword>
<feature type="coiled-coil region" evidence="7">
    <location>
        <begin position="297"/>
        <end position="324"/>
    </location>
</feature>
<accession>A0A2C6JP06</accession>
<sequence>MESRKNKKGGVLHRDNSFNELRPANVERCTESTVGNVESSKADHRRRLPSVEGTSRGSISGSKKISFASNSLKRKISKTFVHRSSRGQLSKKKDVQRPKKKSNKKLPQEVSSRRPHRVATLPVLPSDTIAQQGEEESNTEDGSEDQEEEEKSGHEENGVRKRSRGVGNADLHQGQPSSGGPNNVPLHSFVQNGRGSTLPPKLLKRKEALMRMHLKRLVTLNSQQRRKAKGLVGQNGRDPRFLNACGPLDVRMVSKAYSFLDDVRKQEAEELKAMIKTGKRSGYTGDDRLHLQNKKQRKLGAAEREQAKIELQRLQSQEQTRKRRRAEIDVKRRLAKEEVEKIARTGKAPYFLKKVEFKKLVTEELHARGGVGAKKKAKLEERKTKKILAKEKKRELVPVRRRVAAEE</sequence>
<keyword evidence="10" id="KW-1185">Reference proteome</keyword>